<protein>
    <submittedName>
        <fullName evidence="1">Uncharacterized protein</fullName>
    </submittedName>
</protein>
<dbReference type="OrthoDB" id="10071517at2759"/>
<comment type="caution">
    <text evidence="1">The sequence shown here is derived from an EMBL/GenBank/DDBJ whole genome shotgun (WGS) entry which is preliminary data.</text>
</comment>
<gene>
    <name evidence="2" type="ORF">EDS130_LOCUS43405</name>
    <name evidence="1" type="ORF">XAT740_LOCUS31258</name>
</gene>
<keyword evidence="3" id="KW-1185">Reference proteome</keyword>
<dbReference type="EMBL" id="CAJNOJ010000713">
    <property type="protein sequence ID" value="CAF1513592.1"/>
    <property type="molecule type" value="Genomic_DNA"/>
</dbReference>
<dbReference type="EMBL" id="CAJNOR010002837">
    <property type="protein sequence ID" value="CAF1346745.1"/>
    <property type="molecule type" value="Genomic_DNA"/>
</dbReference>
<name>A0A815H2Y5_ADIRI</name>
<reference evidence="1" key="1">
    <citation type="submission" date="2021-02" db="EMBL/GenBank/DDBJ databases">
        <authorList>
            <person name="Nowell W R."/>
        </authorList>
    </citation>
    <scope>NUCLEOTIDE SEQUENCE</scope>
</reference>
<evidence type="ECO:0000313" key="2">
    <source>
        <dbReference type="EMBL" id="CAF1513592.1"/>
    </source>
</evidence>
<dbReference type="Proteomes" id="UP000663852">
    <property type="component" value="Unassembled WGS sequence"/>
</dbReference>
<accession>A0A815H2Y5</accession>
<sequence>MEDRKTTNWTECLLPVVFSINTSLARGVNTSPYETVFAISNPIGSADIADVIAPTDAPDLPHSGTTDSIPQLAAIPDSTEIECNNTKYPAETMDTETNHAAEEVNENYDITLTNSPHVRIRKRATASYLSTANKRMKAHNEYLQDLSSNCSISDYVGIRIEKVDRTNTDPKILPSVIYRKKMVEQKWLENMGS</sequence>
<evidence type="ECO:0000313" key="3">
    <source>
        <dbReference type="Proteomes" id="UP000663828"/>
    </source>
</evidence>
<dbReference type="AlphaFoldDB" id="A0A815H2Y5"/>
<proteinExistence type="predicted"/>
<organism evidence="1 3">
    <name type="scientific">Adineta ricciae</name>
    <name type="common">Rotifer</name>
    <dbReference type="NCBI Taxonomy" id="249248"/>
    <lineage>
        <taxon>Eukaryota</taxon>
        <taxon>Metazoa</taxon>
        <taxon>Spiralia</taxon>
        <taxon>Gnathifera</taxon>
        <taxon>Rotifera</taxon>
        <taxon>Eurotatoria</taxon>
        <taxon>Bdelloidea</taxon>
        <taxon>Adinetida</taxon>
        <taxon>Adinetidae</taxon>
        <taxon>Adineta</taxon>
    </lineage>
</organism>
<evidence type="ECO:0000313" key="1">
    <source>
        <dbReference type="EMBL" id="CAF1346745.1"/>
    </source>
</evidence>
<dbReference type="Proteomes" id="UP000663828">
    <property type="component" value="Unassembled WGS sequence"/>
</dbReference>